<accession>A0AAU8NGN2</accession>
<feature type="domain" description="ABC transporter" evidence="4">
    <location>
        <begin position="6"/>
        <end position="232"/>
    </location>
</feature>
<dbReference type="EMBL" id="CP159992">
    <property type="protein sequence ID" value="XCP97441.1"/>
    <property type="molecule type" value="Genomic_DNA"/>
</dbReference>
<dbReference type="InterPro" id="IPR027417">
    <property type="entry name" value="P-loop_NTPase"/>
</dbReference>
<dbReference type="RefSeq" id="WP_366296096.1">
    <property type="nucleotide sequence ID" value="NZ_CP159992.1"/>
</dbReference>
<protein>
    <submittedName>
        <fullName evidence="5">ABC transporter ATP-binding protein</fullName>
    </submittedName>
</protein>
<dbReference type="PROSITE" id="PS50893">
    <property type="entry name" value="ABC_TRANSPORTER_2"/>
    <property type="match status" value="1"/>
</dbReference>
<evidence type="ECO:0000259" key="4">
    <source>
        <dbReference type="PROSITE" id="PS50893"/>
    </source>
</evidence>
<reference evidence="5" key="1">
    <citation type="submission" date="2024-05" db="EMBL/GenBank/DDBJ databases">
        <title>Draft genome assemblies of 36 bacteria isolated from hibernating arctic ground squirrels.</title>
        <authorList>
            <person name="McKee H."/>
            <person name="Mullen L."/>
            <person name="Drown D.M."/>
            <person name="Duddleston K.N."/>
        </authorList>
    </citation>
    <scope>NUCLEOTIDE SEQUENCE</scope>
    <source>
        <strain evidence="5">AN1007</strain>
    </source>
</reference>
<dbReference type="InterPro" id="IPR017871">
    <property type="entry name" value="ABC_transporter-like_CS"/>
</dbReference>
<dbReference type="AlphaFoldDB" id="A0AAU8NGN2"/>
<evidence type="ECO:0000256" key="2">
    <source>
        <dbReference type="ARBA" id="ARBA00022741"/>
    </source>
</evidence>
<evidence type="ECO:0000256" key="1">
    <source>
        <dbReference type="ARBA" id="ARBA00022448"/>
    </source>
</evidence>
<keyword evidence="1" id="KW-0813">Transport</keyword>
<dbReference type="InterPro" id="IPR003439">
    <property type="entry name" value="ABC_transporter-like_ATP-bd"/>
</dbReference>
<dbReference type="PANTHER" id="PTHR42939:SF1">
    <property type="entry name" value="ABC TRANSPORTER ATP-BINDING PROTEIN ALBC-RELATED"/>
    <property type="match status" value="1"/>
</dbReference>
<dbReference type="InterPro" id="IPR003593">
    <property type="entry name" value="AAA+_ATPase"/>
</dbReference>
<dbReference type="Pfam" id="PF00005">
    <property type="entry name" value="ABC_tran"/>
    <property type="match status" value="1"/>
</dbReference>
<keyword evidence="2" id="KW-0547">Nucleotide-binding</keyword>
<dbReference type="SMART" id="SM00382">
    <property type="entry name" value="AAA"/>
    <property type="match status" value="1"/>
</dbReference>
<name>A0AAU8NGN2_9BACL</name>
<dbReference type="SUPFAM" id="SSF52540">
    <property type="entry name" value="P-loop containing nucleoside triphosphate hydrolases"/>
    <property type="match status" value="1"/>
</dbReference>
<evidence type="ECO:0000313" key="5">
    <source>
        <dbReference type="EMBL" id="XCP97441.1"/>
    </source>
</evidence>
<proteinExistence type="predicted"/>
<dbReference type="GO" id="GO:0016887">
    <property type="term" value="F:ATP hydrolysis activity"/>
    <property type="evidence" value="ECO:0007669"/>
    <property type="project" value="InterPro"/>
</dbReference>
<organism evidence="5">
    <name type="scientific">Paenibacillus sp. AN1007</name>
    <dbReference type="NCBI Taxonomy" id="3151385"/>
    <lineage>
        <taxon>Bacteria</taxon>
        <taxon>Bacillati</taxon>
        <taxon>Bacillota</taxon>
        <taxon>Bacilli</taxon>
        <taxon>Bacillales</taxon>
        <taxon>Paenibacillaceae</taxon>
        <taxon>Paenibacillus</taxon>
    </lineage>
</organism>
<gene>
    <name evidence="5" type="ORF">ABXS70_12410</name>
</gene>
<keyword evidence="3 5" id="KW-0067">ATP-binding</keyword>
<dbReference type="CDD" id="cd03230">
    <property type="entry name" value="ABC_DR_subfamily_A"/>
    <property type="match status" value="1"/>
</dbReference>
<dbReference type="InterPro" id="IPR051782">
    <property type="entry name" value="ABC_Transporter_VariousFunc"/>
</dbReference>
<evidence type="ECO:0000256" key="3">
    <source>
        <dbReference type="ARBA" id="ARBA00022840"/>
    </source>
</evidence>
<dbReference type="GO" id="GO:0005524">
    <property type="term" value="F:ATP binding"/>
    <property type="evidence" value="ECO:0007669"/>
    <property type="project" value="UniProtKB-KW"/>
</dbReference>
<dbReference type="PROSITE" id="PS00211">
    <property type="entry name" value="ABC_TRANSPORTER_1"/>
    <property type="match status" value="1"/>
</dbReference>
<dbReference type="Gene3D" id="3.40.50.300">
    <property type="entry name" value="P-loop containing nucleotide triphosphate hydrolases"/>
    <property type="match status" value="1"/>
</dbReference>
<sequence>MHKPEVSVNELGKRIKNQTIVDDITFRLGSGHVLAVCGGNGAGKSTLLSMLAGILKPTSGEIMVNNVSWSQDRKQYANQIGYMPDDYQFSQGLTAEEALLFWASLRKLPRERVREVLVMVGLDQQKHKRVTTFSKGMRQRVLFAQAMLARPALLIMDEPTNGLDPFWMQEFVHLLRDIKQEGHMVVFSTHQLEVANDIADQVLFMNQGRNVGEGTADAIREQYGSLHAAFHQRSLGIK</sequence>
<dbReference type="PANTHER" id="PTHR42939">
    <property type="entry name" value="ABC TRANSPORTER ATP-BINDING PROTEIN ALBC-RELATED"/>
    <property type="match status" value="1"/>
</dbReference>